<feature type="transmembrane region" description="Helical" evidence="5">
    <location>
        <begin position="375"/>
        <end position="393"/>
    </location>
</feature>
<dbReference type="RefSeq" id="WP_129047416.1">
    <property type="nucleotide sequence ID" value="NZ_SDHX01000001.1"/>
</dbReference>
<feature type="transmembrane region" description="Helical" evidence="5">
    <location>
        <begin position="223"/>
        <end position="242"/>
    </location>
</feature>
<dbReference type="SUPFAM" id="SSF52091">
    <property type="entry name" value="SpoIIaa-like"/>
    <property type="match status" value="1"/>
</dbReference>
<keyword evidence="8" id="KW-1185">Reference proteome</keyword>
<evidence type="ECO:0000313" key="7">
    <source>
        <dbReference type="EMBL" id="RXK56050.1"/>
    </source>
</evidence>
<dbReference type="GO" id="GO:0016020">
    <property type="term" value="C:membrane"/>
    <property type="evidence" value="ECO:0007669"/>
    <property type="project" value="UniProtKB-SubCell"/>
</dbReference>
<dbReference type="Pfam" id="PF01740">
    <property type="entry name" value="STAS"/>
    <property type="match status" value="1"/>
</dbReference>
<evidence type="ECO:0000256" key="2">
    <source>
        <dbReference type="ARBA" id="ARBA00022692"/>
    </source>
</evidence>
<dbReference type="InterPro" id="IPR001902">
    <property type="entry name" value="SLC26A/SulP_fam"/>
</dbReference>
<sequence>MNPPASNSIWPRPSLKFRPRLFALLRQGYTRKDAVSDVLAGLTVGLIALPLALALGVASVPPEIATPFPAPAIGIFTAIIGGFIVSFLGGSRVQISGPTAAFVTVILLVVEKHGYDGLLLATVMAGIILVLMGASGLGSLIKFIPYPVTSGFTTGIAVAIIAGQAAEFLGVSGTPPREFVEKVPWLFTHLPGLNLHTLVIAAGSALFIHLWPRFRERLHAGRVPGAIIAMIVTAVLVAWFGWEKAAGVATIGSRFGPEAIPHGLPPLVWPEISLERIRDLLGPATTIALLGAIESLLSAVVADGLINDRHDSNTELIAQGVANICCPFLCGMPVTGAIARTSANVKAGGRTPLAGIVHAVTLLLIVLFFSSYAQFVPMGAIAAVLVVVAFRMGEWHELARLRRMPRSDALVLLTTFGLTVVFDLVIAVEVGMVLAAILFIKRMAETTEIAQVTTRDELETPEQVAHGKVIPEGVVVFRIFGPFFFGAAEKMEDALQRVGTLPKVLILRMQLVPAMDATALNALESIVERMQASGGTVVLSGPHRQPLEMMMKAGFIEQLGRKNIRAHFDDALARAREILNQPSPPLPDR</sequence>
<evidence type="ECO:0000256" key="3">
    <source>
        <dbReference type="ARBA" id="ARBA00022989"/>
    </source>
</evidence>
<evidence type="ECO:0000313" key="8">
    <source>
        <dbReference type="Proteomes" id="UP000290218"/>
    </source>
</evidence>
<dbReference type="Pfam" id="PF00916">
    <property type="entry name" value="Sulfate_transp"/>
    <property type="match status" value="1"/>
</dbReference>
<dbReference type="Proteomes" id="UP000290218">
    <property type="component" value="Unassembled WGS sequence"/>
</dbReference>
<organism evidence="7 8">
    <name type="scientific">Oleiharenicola lentus</name>
    <dbReference type="NCBI Taxonomy" id="2508720"/>
    <lineage>
        <taxon>Bacteria</taxon>
        <taxon>Pseudomonadati</taxon>
        <taxon>Verrucomicrobiota</taxon>
        <taxon>Opitutia</taxon>
        <taxon>Opitutales</taxon>
        <taxon>Opitutaceae</taxon>
        <taxon>Oleiharenicola</taxon>
    </lineage>
</organism>
<keyword evidence="3 5" id="KW-1133">Transmembrane helix</keyword>
<accession>A0A4Q1CAU5</accession>
<evidence type="ECO:0000259" key="6">
    <source>
        <dbReference type="PROSITE" id="PS50801"/>
    </source>
</evidence>
<dbReference type="AlphaFoldDB" id="A0A4Q1CAU5"/>
<evidence type="ECO:0000256" key="4">
    <source>
        <dbReference type="ARBA" id="ARBA00023136"/>
    </source>
</evidence>
<evidence type="ECO:0000256" key="1">
    <source>
        <dbReference type="ARBA" id="ARBA00004141"/>
    </source>
</evidence>
<proteinExistence type="predicted"/>
<keyword evidence="2 5" id="KW-0812">Transmembrane</keyword>
<feature type="domain" description="STAS" evidence="6">
    <location>
        <begin position="472"/>
        <end position="575"/>
    </location>
</feature>
<feature type="transmembrane region" description="Helical" evidence="5">
    <location>
        <begin position="34"/>
        <end position="56"/>
    </location>
</feature>
<dbReference type="PROSITE" id="PS50801">
    <property type="entry name" value="STAS"/>
    <property type="match status" value="1"/>
</dbReference>
<evidence type="ECO:0000256" key="5">
    <source>
        <dbReference type="SAM" id="Phobius"/>
    </source>
</evidence>
<feature type="transmembrane region" description="Helical" evidence="5">
    <location>
        <begin position="68"/>
        <end position="88"/>
    </location>
</feature>
<dbReference type="InterPro" id="IPR002645">
    <property type="entry name" value="STAS_dom"/>
</dbReference>
<feature type="transmembrane region" description="Helical" evidence="5">
    <location>
        <begin position="316"/>
        <end position="339"/>
    </location>
</feature>
<dbReference type="InterPro" id="IPR036513">
    <property type="entry name" value="STAS_dom_sf"/>
</dbReference>
<feature type="transmembrane region" description="Helical" evidence="5">
    <location>
        <begin position="409"/>
        <end position="440"/>
    </location>
</feature>
<gene>
    <name evidence="7" type="ORF">ESB00_09270</name>
</gene>
<dbReference type="EMBL" id="SDHX01000001">
    <property type="protein sequence ID" value="RXK56050.1"/>
    <property type="molecule type" value="Genomic_DNA"/>
</dbReference>
<keyword evidence="4 5" id="KW-0472">Membrane</keyword>
<dbReference type="Gene3D" id="3.30.750.24">
    <property type="entry name" value="STAS domain"/>
    <property type="match status" value="1"/>
</dbReference>
<reference evidence="7 8" key="1">
    <citation type="submission" date="2019-01" db="EMBL/GenBank/DDBJ databases">
        <title>Lacunisphaera sp. strain TWA-58.</title>
        <authorList>
            <person name="Chen W.-M."/>
        </authorList>
    </citation>
    <scope>NUCLEOTIDE SEQUENCE [LARGE SCALE GENOMIC DNA]</scope>
    <source>
        <strain evidence="7 8">TWA-58</strain>
    </source>
</reference>
<dbReference type="CDD" id="cd07042">
    <property type="entry name" value="STAS_SulP_like_sulfate_transporter"/>
    <property type="match status" value="1"/>
</dbReference>
<dbReference type="GO" id="GO:0055085">
    <property type="term" value="P:transmembrane transport"/>
    <property type="evidence" value="ECO:0007669"/>
    <property type="project" value="InterPro"/>
</dbReference>
<feature type="transmembrane region" description="Helical" evidence="5">
    <location>
        <begin position="351"/>
        <end position="369"/>
    </location>
</feature>
<name>A0A4Q1CAU5_9BACT</name>
<feature type="transmembrane region" description="Helical" evidence="5">
    <location>
        <begin position="117"/>
        <end position="140"/>
    </location>
</feature>
<feature type="transmembrane region" description="Helical" evidence="5">
    <location>
        <begin position="193"/>
        <end position="211"/>
    </location>
</feature>
<feature type="transmembrane region" description="Helical" evidence="5">
    <location>
        <begin position="95"/>
        <end position="111"/>
    </location>
</feature>
<protein>
    <submittedName>
        <fullName evidence="7">STAS domain-containing protein</fullName>
    </submittedName>
</protein>
<dbReference type="InterPro" id="IPR011547">
    <property type="entry name" value="SLC26A/SulP_dom"/>
</dbReference>
<comment type="caution">
    <text evidence="7">The sequence shown here is derived from an EMBL/GenBank/DDBJ whole genome shotgun (WGS) entry which is preliminary data.</text>
</comment>
<comment type="subcellular location">
    <subcellularLocation>
        <location evidence="1">Membrane</location>
        <topology evidence="1">Multi-pass membrane protein</topology>
    </subcellularLocation>
</comment>
<dbReference type="OrthoDB" id="9771198at2"/>
<dbReference type="PANTHER" id="PTHR11814">
    <property type="entry name" value="SULFATE TRANSPORTER"/>
    <property type="match status" value="1"/>
</dbReference>
<feature type="transmembrane region" description="Helical" evidence="5">
    <location>
        <begin position="152"/>
        <end position="173"/>
    </location>
</feature>